<name>A0A3B3T4I4_9TELE</name>
<reference evidence="11" key="2">
    <citation type="submission" date="2025-09" db="UniProtKB">
        <authorList>
            <consortium name="Ensembl"/>
        </authorList>
    </citation>
    <scope>IDENTIFICATION</scope>
</reference>
<dbReference type="InterPro" id="IPR008921">
    <property type="entry name" value="DNA_pol3_clamp-load_cplx_C"/>
</dbReference>
<dbReference type="InterPro" id="IPR027417">
    <property type="entry name" value="P-loop_NTPase"/>
</dbReference>
<dbReference type="GO" id="GO:0016887">
    <property type="term" value="F:ATP hydrolysis activity"/>
    <property type="evidence" value="ECO:0007669"/>
    <property type="project" value="InterPro"/>
</dbReference>
<dbReference type="InterPro" id="IPR003959">
    <property type="entry name" value="ATPase_AAA_core"/>
</dbReference>
<dbReference type="Proteomes" id="UP000261540">
    <property type="component" value="Unplaced"/>
</dbReference>
<protein>
    <recommendedName>
        <fullName evidence="7">Replication factor C subunit 2</fullName>
    </recommendedName>
</protein>
<accession>A0A3B3T4I4</accession>
<organism evidence="11 12">
    <name type="scientific">Paramormyrops kingsleyae</name>
    <dbReference type="NCBI Taxonomy" id="1676925"/>
    <lineage>
        <taxon>Eukaryota</taxon>
        <taxon>Metazoa</taxon>
        <taxon>Chordata</taxon>
        <taxon>Craniata</taxon>
        <taxon>Vertebrata</taxon>
        <taxon>Euteleostomi</taxon>
        <taxon>Actinopterygii</taxon>
        <taxon>Neopterygii</taxon>
        <taxon>Teleostei</taxon>
        <taxon>Osteoglossocephala</taxon>
        <taxon>Osteoglossomorpha</taxon>
        <taxon>Osteoglossiformes</taxon>
        <taxon>Mormyridae</taxon>
        <taxon>Paramormyrops</taxon>
    </lineage>
</organism>
<feature type="region of interest" description="Disordered" evidence="9">
    <location>
        <begin position="1"/>
        <end position="28"/>
    </location>
</feature>
<evidence type="ECO:0000313" key="11">
    <source>
        <dbReference type="Ensembl" id="ENSPKIP00000037231.1"/>
    </source>
</evidence>
<dbReference type="GeneTree" id="ENSGT00550000075050"/>
<keyword evidence="12" id="KW-1185">Reference proteome</keyword>
<dbReference type="PANTHER" id="PTHR11669:SF5">
    <property type="entry name" value="REPLICATION FACTOR C SUBUNIT 2"/>
    <property type="match status" value="1"/>
</dbReference>
<evidence type="ECO:0000256" key="2">
    <source>
        <dbReference type="ARBA" id="ARBA00005378"/>
    </source>
</evidence>
<evidence type="ECO:0000256" key="3">
    <source>
        <dbReference type="ARBA" id="ARBA00022705"/>
    </source>
</evidence>
<dbReference type="AlphaFoldDB" id="A0A3B3T4I4"/>
<comment type="similarity">
    <text evidence="2">Belongs to the activator 1 small subunits family.</text>
</comment>
<dbReference type="Gene3D" id="1.20.272.10">
    <property type="match status" value="1"/>
</dbReference>
<dbReference type="Pfam" id="PF08542">
    <property type="entry name" value="Rep_fac_C"/>
    <property type="match status" value="1"/>
</dbReference>
<evidence type="ECO:0000256" key="6">
    <source>
        <dbReference type="ARBA" id="ARBA00023242"/>
    </source>
</evidence>
<keyword evidence="4" id="KW-0547">Nucleotide-binding</keyword>
<dbReference type="FunFam" id="1.20.272.10:FF:000006">
    <property type="entry name" value="Replication factor C subunit 2"/>
    <property type="match status" value="1"/>
</dbReference>
<dbReference type="PANTHER" id="PTHR11669">
    <property type="entry name" value="REPLICATION FACTOR C / DNA POLYMERASE III GAMMA-TAU SUBUNIT"/>
    <property type="match status" value="1"/>
</dbReference>
<comment type="function">
    <text evidence="8">Subunit of the replication factor C (RFC) complex which acts during elongation of primed DNA templates by DNA polymerases delta and epsilon, and is necessary for ATP-dependent loading of proliferating cell nuclear antigen (PCNA) onto primed DNA. This subunit binds ATP.</text>
</comment>
<keyword evidence="6" id="KW-0539">Nucleus</keyword>
<evidence type="ECO:0000256" key="5">
    <source>
        <dbReference type="ARBA" id="ARBA00022840"/>
    </source>
</evidence>
<dbReference type="GO" id="GO:0006281">
    <property type="term" value="P:DNA repair"/>
    <property type="evidence" value="ECO:0007669"/>
    <property type="project" value="TreeGrafter"/>
</dbReference>
<dbReference type="InterPro" id="IPR047854">
    <property type="entry name" value="RFC_lid"/>
</dbReference>
<evidence type="ECO:0000256" key="9">
    <source>
        <dbReference type="SAM" id="MobiDB-lite"/>
    </source>
</evidence>
<dbReference type="SMART" id="SM00382">
    <property type="entry name" value="AAA"/>
    <property type="match status" value="1"/>
</dbReference>
<dbReference type="InterPro" id="IPR013748">
    <property type="entry name" value="Rep_factorC_C"/>
</dbReference>
<evidence type="ECO:0000313" key="12">
    <source>
        <dbReference type="Proteomes" id="UP000261540"/>
    </source>
</evidence>
<evidence type="ECO:0000256" key="4">
    <source>
        <dbReference type="ARBA" id="ARBA00022741"/>
    </source>
</evidence>
<dbReference type="CDD" id="cd18140">
    <property type="entry name" value="HLD_clamp_RFC"/>
    <property type="match status" value="1"/>
</dbReference>
<dbReference type="FunFam" id="1.10.8.60:FF:000012">
    <property type="entry name" value="Replication factor C subunit 4"/>
    <property type="match status" value="1"/>
</dbReference>
<feature type="compositionally biased region" description="Basic and acidic residues" evidence="9">
    <location>
        <begin position="1"/>
        <end position="25"/>
    </location>
</feature>
<dbReference type="Gene3D" id="3.40.50.300">
    <property type="entry name" value="P-loop containing nucleotide triphosphate hydrolases"/>
    <property type="match status" value="1"/>
</dbReference>
<dbReference type="GO" id="GO:0006261">
    <property type="term" value="P:DNA-templated DNA replication"/>
    <property type="evidence" value="ECO:0007669"/>
    <property type="project" value="TreeGrafter"/>
</dbReference>
<dbReference type="GO" id="GO:0003689">
    <property type="term" value="F:DNA clamp loader activity"/>
    <property type="evidence" value="ECO:0007669"/>
    <property type="project" value="TreeGrafter"/>
</dbReference>
<keyword evidence="3" id="KW-0235">DNA replication</keyword>
<feature type="domain" description="AAA+ ATPase" evidence="10">
    <location>
        <begin position="65"/>
        <end position="201"/>
    </location>
</feature>
<dbReference type="CDD" id="cd00009">
    <property type="entry name" value="AAA"/>
    <property type="match status" value="1"/>
</dbReference>
<dbReference type="Pfam" id="PF00004">
    <property type="entry name" value="AAA"/>
    <property type="match status" value="1"/>
</dbReference>
<dbReference type="InterPro" id="IPR003593">
    <property type="entry name" value="AAA+_ATPase"/>
</dbReference>
<evidence type="ECO:0000259" key="10">
    <source>
        <dbReference type="SMART" id="SM00382"/>
    </source>
</evidence>
<sequence>MDVEMRETDSEQSHSEIQSKKEDASGKSSAYELPWVEKYRPLKLSEIVGNEETISRLEVFAREGNVPNIIIAGPPGTGKTTSILCLARALLGPAMKDAVLELNASNDRGIDVVRNKIKMFAQQKVTLPKGRHKIIILDEADSMTDGAQQALRRTMEIYSKTTRFALACNASDKIIEPIQSRCAVLRYTKLRDEQIMMRLMEVVEKETLSTTNDGLEAIIFTAQGDMRQALNNLQSTHSGFGFVSSENVFKIIEQLWSLGYSPEDIIGNIFRVCKTFQMPEYLKLEFIKEIGYTHMKVAEGVNSLLQMAGLLGRLCAKIASPNAS</sequence>
<dbReference type="InterPro" id="IPR050238">
    <property type="entry name" value="DNA_Rep/Repair_Clamp_Loader"/>
</dbReference>
<evidence type="ECO:0000256" key="8">
    <source>
        <dbReference type="ARBA" id="ARBA00053246"/>
    </source>
</evidence>
<reference evidence="11" key="1">
    <citation type="submission" date="2025-08" db="UniProtKB">
        <authorList>
            <consortium name="Ensembl"/>
        </authorList>
    </citation>
    <scope>IDENTIFICATION</scope>
</reference>
<dbReference type="GO" id="GO:0005663">
    <property type="term" value="C:DNA replication factor C complex"/>
    <property type="evidence" value="ECO:0007669"/>
    <property type="project" value="TreeGrafter"/>
</dbReference>
<keyword evidence="5" id="KW-0067">ATP-binding</keyword>
<dbReference type="FunFam" id="3.40.50.300:FF:000107">
    <property type="entry name" value="Replication factor C subunit 4"/>
    <property type="match status" value="1"/>
</dbReference>
<dbReference type="Ensembl" id="ENSPKIT00000018193.1">
    <property type="protein sequence ID" value="ENSPKIP00000037231.1"/>
    <property type="gene ID" value="ENSPKIG00000015469.1"/>
</dbReference>
<dbReference type="GO" id="GO:0005524">
    <property type="term" value="F:ATP binding"/>
    <property type="evidence" value="ECO:0007669"/>
    <property type="project" value="UniProtKB-KW"/>
</dbReference>
<dbReference type="GO" id="GO:0005634">
    <property type="term" value="C:nucleus"/>
    <property type="evidence" value="ECO:0007669"/>
    <property type="project" value="UniProtKB-SubCell"/>
</dbReference>
<dbReference type="SUPFAM" id="SSF48019">
    <property type="entry name" value="post-AAA+ oligomerization domain-like"/>
    <property type="match status" value="1"/>
</dbReference>
<dbReference type="Gene3D" id="1.10.8.60">
    <property type="match status" value="1"/>
</dbReference>
<comment type="subcellular location">
    <subcellularLocation>
        <location evidence="1">Nucleus</location>
    </subcellularLocation>
</comment>
<dbReference type="GO" id="GO:0003677">
    <property type="term" value="F:DNA binding"/>
    <property type="evidence" value="ECO:0007669"/>
    <property type="project" value="InterPro"/>
</dbReference>
<evidence type="ECO:0000256" key="7">
    <source>
        <dbReference type="ARBA" id="ARBA00040745"/>
    </source>
</evidence>
<evidence type="ECO:0000256" key="1">
    <source>
        <dbReference type="ARBA" id="ARBA00004123"/>
    </source>
</evidence>
<proteinExistence type="inferred from homology"/>
<dbReference type="SUPFAM" id="SSF52540">
    <property type="entry name" value="P-loop containing nucleoside triphosphate hydrolases"/>
    <property type="match status" value="1"/>
</dbReference>